<accession>A0ABP9QIL7</accession>
<dbReference type="PANTHER" id="PTHR43798:SF5">
    <property type="entry name" value="MONOACYLGLYCEROL LIPASE ABHD6"/>
    <property type="match status" value="1"/>
</dbReference>
<protein>
    <submittedName>
        <fullName evidence="2">Alpha/beta fold hydrolase</fullName>
    </submittedName>
</protein>
<dbReference type="EMBL" id="BAABIB010000062">
    <property type="protein sequence ID" value="GAA5162519.1"/>
    <property type="molecule type" value="Genomic_DNA"/>
</dbReference>
<evidence type="ECO:0000313" key="3">
    <source>
        <dbReference type="Proteomes" id="UP001500192"/>
    </source>
</evidence>
<dbReference type="Pfam" id="PF12697">
    <property type="entry name" value="Abhydrolase_6"/>
    <property type="match status" value="1"/>
</dbReference>
<evidence type="ECO:0000313" key="2">
    <source>
        <dbReference type="EMBL" id="GAA5162519.1"/>
    </source>
</evidence>
<keyword evidence="2" id="KW-0378">Hydrolase</keyword>
<name>A0ABP9QIL7_9PSEU</name>
<dbReference type="InterPro" id="IPR000639">
    <property type="entry name" value="Epox_hydrolase-like"/>
</dbReference>
<dbReference type="Gene3D" id="3.40.50.1820">
    <property type="entry name" value="alpha/beta hydrolase"/>
    <property type="match status" value="1"/>
</dbReference>
<dbReference type="InterPro" id="IPR029058">
    <property type="entry name" value="AB_hydrolase_fold"/>
</dbReference>
<sequence length="256" mass="28149">MVRSQSTIGRESTMTAVFVHGVPETTEVWGRLRGHLDRDSVAVPLPGFGTPWPDSFGATKEEYADWLTEWLRDVPGPVDLVGHDWGAFLVYRIATASGIPLRSWTADVMCGLHQEYEWHEVAQYWQTPGVGEEVVRQMIADKGATASTLRERGVPEQDVGEMTSHIDELMGRSILGLYRSAVPNLSDWARDVPTAAPGLVLLPENDASDNRAQAGEIAGRVSAEFRVLPGCGHFWMLDDPEGTAKVLTTFWDSVGS</sequence>
<dbReference type="InterPro" id="IPR050266">
    <property type="entry name" value="AB_hydrolase_sf"/>
</dbReference>
<dbReference type="PRINTS" id="PR00412">
    <property type="entry name" value="EPOXHYDRLASE"/>
</dbReference>
<comment type="caution">
    <text evidence="2">The sequence shown here is derived from an EMBL/GenBank/DDBJ whole genome shotgun (WGS) entry which is preliminary data.</text>
</comment>
<keyword evidence="3" id="KW-1185">Reference proteome</keyword>
<dbReference type="InterPro" id="IPR000073">
    <property type="entry name" value="AB_hydrolase_1"/>
</dbReference>
<dbReference type="PANTHER" id="PTHR43798">
    <property type="entry name" value="MONOACYLGLYCEROL LIPASE"/>
    <property type="match status" value="1"/>
</dbReference>
<organism evidence="2 3">
    <name type="scientific">Amycolatopsis dongchuanensis</name>
    <dbReference type="NCBI Taxonomy" id="1070866"/>
    <lineage>
        <taxon>Bacteria</taxon>
        <taxon>Bacillati</taxon>
        <taxon>Actinomycetota</taxon>
        <taxon>Actinomycetes</taxon>
        <taxon>Pseudonocardiales</taxon>
        <taxon>Pseudonocardiaceae</taxon>
        <taxon>Amycolatopsis</taxon>
    </lineage>
</organism>
<dbReference type="Proteomes" id="UP001500192">
    <property type="component" value="Unassembled WGS sequence"/>
</dbReference>
<dbReference type="GO" id="GO:0016787">
    <property type="term" value="F:hydrolase activity"/>
    <property type="evidence" value="ECO:0007669"/>
    <property type="project" value="UniProtKB-KW"/>
</dbReference>
<proteinExistence type="predicted"/>
<dbReference type="SUPFAM" id="SSF53474">
    <property type="entry name" value="alpha/beta-Hydrolases"/>
    <property type="match status" value="1"/>
</dbReference>
<reference evidence="3" key="1">
    <citation type="journal article" date="2019" name="Int. J. Syst. Evol. Microbiol.">
        <title>The Global Catalogue of Microorganisms (GCM) 10K type strain sequencing project: providing services to taxonomists for standard genome sequencing and annotation.</title>
        <authorList>
            <consortium name="The Broad Institute Genomics Platform"/>
            <consortium name="The Broad Institute Genome Sequencing Center for Infectious Disease"/>
            <person name="Wu L."/>
            <person name="Ma J."/>
        </authorList>
    </citation>
    <scope>NUCLEOTIDE SEQUENCE [LARGE SCALE GENOMIC DNA]</scope>
    <source>
        <strain evidence="3">JCM 18054</strain>
    </source>
</reference>
<feature type="domain" description="AB hydrolase-1" evidence="1">
    <location>
        <begin position="17"/>
        <end position="245"/>
    </location>
</feature>
<gene>
    <name evidence="2" type="ORF">GCM10023214_29330</name>
</gene>
<evidence type="ECO:0000259" key="1">
    <source>
        <dbReference type="Pfam" id="PF12697"/>
    </source>
</evidence>